<dbReference type="GO" id="GO:0070043">
    <property type="term" value="F:rRNA (guanine-N7-)-methyltransferase activity"/>
    <property type="evidence" value="ECO:0007669"/>
    <property type="project" value="TreeGrafter"/>
</dbReference>
<protein>
    <submittedName>
        <fullName evidence="2">Class I SAM-dependent RNA methyltransferase</fullName>
    </submittedName>
</protein>
<dbReference type="PROSITE" id="PS00092">
    <property type="entry name" value="N6_MTASE"/>
    <property type="match status" value="1"/>
</dbReference>
<organism evidence="2 3">
    <name type="scientific">Candidatus Jeotgalibaca merdavium</name>
    <dbReference type="NCBI Taxonomy" id="2838627"/>
    <lineage>
        <taxon>Bacteria</taxon>
        <taxon>Bacillati</taxon>
        <taxon>Bacillota</taxon>
        <taxon>Bacilli</taxon>
        <taxon>Lactobacillales</taxon>
        <taxon>Carnobacteriaceae</taxon>
        <taxon>Jeotgalibaca</taxon>
    </lineage>
</organism>
<sequence>AEKAGVEDFVSFKQMQLKDFTTEKEYGVIVSNPPYGERMDDQESVERLYKEMGDVFRPLETWSKYIITSDLLFEEFYGQRATKKRKLYNGRLRTDYFQYWGKRAPRKPRTEETN</sequence>
<evidence type="ECO:0000313" key="2">
    <source>
        <dbReference type="EMBL" id="HJA90620.1"/>
    </source>
</evidence>
<dbReference type="Proteomes" id="UP000886856">
    <property type="component" value="Unassembled WGS sequence"/>
</dbReference>
<accession>A0A9D2I0B1</accession>
<dbReference type="GO" id="GO:0008990">
    <property type="term" value="F:rRNA (guanine-N2-)-methyltransferase activity"/>
    <property type="evidence" value="ECO:0007669"/>
    <property type="project" value="TreeGrafter"/>
</dbReference>
<name>A0A9D2I0B1_9LACT</name>
<feature type="non-terminal residue" evidence="2">
    <location>
        <position position="1"/>
    </location>
</feature>
<reference evidence="2" key="1">
    <citation type="journal article" date="2021" name="PeerJ">
        <title>Extensive microbial diversity within the chicken gut microbiome revealed by metagenomics and culture.</title>
        <authorList>
            <person name="Gilroy R."/>
            <person name="Ravi A."/>
            <person name="Getino M."/>
            <person name="Pursley I."/>
            <person name="Horton D.L."/>
            <person name="Alikhan N.F."/>
            <person name="Baker D."/>
            <person name="Gharbi K."/>
            <person name="Hall N."/>
            <person name="Watson M."/>
            <person name="Adriaenssens E.M."/>
            <person name="Foster-Nyarko E."/>
            <person name="Jarju S."/>
            <person name="Secka A."/>
            <person name="Antonio M."/>
            <person name="Oren A."/>
            <person name="Chaudhuri R.R."/>
            <person name="La Ragione R."/>
            <person name="Hildebrand F."/>
            <person name="Pallen M.J."/>
        </authorList>
    </citation>
    <scope>NUCLEOTIDE SEQUENCE</scope>
    <source>
        <strain evidence="2">CHK171-505</strain>
    </source>
</reference>
<dbReference type="PANTHER" id="PTHR47313:SF1">
    <property type="entry name" value="RIBOSOMAL RNA LARGE SUBUNIT METHYLTRANSFERASE K_L"/>
    <property type="match status" value="1"/>
</dbReference>
<dbReference type="EMBL" id="DWYW01000174">
    <property type="protein sequence ID" value="HJA90620.1"/>
    <property type="molecule type" value="Genomic_DNA"/>
</dbReference>
<keyword evidence="2" id="KW-0808">Transferase</keyword>
<dbReference type="PANTHER" id="PTHR47313">
    <property type="entry name" value="RIBOSOMAL RNA LARGE SUBUNIT METHYLTRANSFERASE K/L"/>
    <property type="match status" value="1"/>
</dbReference>
<dbReference type="InterPro" id="IPR029063">
    <property type="entry name" value="SAM-dependent_MTases_sf"/>
</dbReference>
<dbReference type="Gene3D" id="3.40.50.150">
    <property type="entry name" value="Vaccinia Virus protein VP39"/>
    <property type="match status" value="1"/>
</dbReference>
<evidence type="ECO:0000313" key="3">
    <source>
        <dbReference type="Proteomes" id="UP000886856"/>
    </source>
</evidence>
<dbReference type="InterPro" id="IPR002052">
    <property type="entry name" value="DNA_methylase_N6_adenine_CS"/>
</dbReference>
<gene>
    <name evidence="2" type="ORF">H9948_07515</name>
</gene>
<dbReference type="AlphaFoldDB" id="A0A9D2I0B1"/>
<feature type="domain" description="Ribosomal RNA large subunit methyltransferase K/L-like methyltransferase" evidence="1">
    <location>
        <begin position="1"/>
        <end position="95"/>
    </location>
</feature>
<dbReference type="Pfam" id="PF01170">
    <property type="entry name" value="UPF0020"/>
    <property type="match status" value="1"/>
</dbReference>
<dbReference type="InterPro" id="IPR000241">
    <property type="entry name" value="RlmKL-like_Mtase"/>
</dbReference>
<keyword evidence="2" id="KW-0489">Methyltransferase</keyword>
<comment type="caution">
    <text evidence="2">The sequence shown here is derived from an EMBL/GenBank/DDBJ whole genome shotgun (WGS) entry which is preliminary data.</text>
</comment>
<dbReference type="SUPFAM" id="SSF53335">
    <property type="entry name" value="S-adenosyl-L-methionine-dependent methyltransferases"/>
    <property type="match status" value="1"/>
</dbReference>
<dbReference type="GO" id="GO:0003676">
    <property type="term" value="F:nucleic acid binding"/>
    <property type="evidence" value="ECO:0007669"/>
    <property type="project" value="InterPro"/>
</dbReference>
<evidence type="ECO:0000259" key="1">
    <source>
        <dbReference type="Pfam" id="PF01170"/>
    </source>
</evidence>
<reference evidence="2" key="2">
    <citation type="submission" date="2021-04" db="EMBL/GenBank/DDBJ databases">
        <authorList>
            <person name="Gilroy R."/>
        </authorList>
    </citation>
    <scope>NUCLEOTIDE SEQUENCE</scope>
    <source>
        <strain evidence="2">CHK171-505</strain>
    </source>
</reference>
<proteinExistence type="predicted"/>